<organism evidence="9 10">
    <name type="scientific">Channa argus</name>
    <name type="common">Northern snakehead</name>
    <name type="synonym">Ophicephalus argus</name>
    <dbReference type="NCBI Taxonomy" id="215402"/>
    <lineage>
        <taxon>Eukaryota</taxon>
        <taxon>Metazoa</taxon>
        <taxon>Chordata</taxon>
        <taxon>Craniata</taxon>
        <taxon>Vertebrata</taxon>
        <taxon>Euteleostomi</taxon>
        <taxon>Actinopterygii</taxon>
        <taxon>Neopterygii</taxon>
        <taxon>Teleostei</taxon>
        <taxon>Neoteleostei</taxon>
        <taxon>Acanthomorphata</taxon>
        <taxon>Anabantaria</taxon>
        <taxon>Anabantiformes</taxon>
        <taxon>Channoidei</taxon>
        <taxon>Channidae</taxon>
        <taxon>Channa</taxon>
    </lineage>
</organism>
<comment type="similarity">
    <text evidence="2">Belongs to the DRAM/TMEM150 family.</text>
</comment>
<feature type="region of interest" description="Disordered" evidence="6">
    <location>
        <begin position="1"/>
        <end position="37"/>
    </location>
</feature>
<feature type="transmembrane region" description="Helical" evidence="7">
    <location>
        <begin position="371"/>
        <end position="393"/>
    </location>
</feature>
<dbReference type="GO" id="GO:0012505">
    <property type="term" value="C:endomembrane system"/>
    <property type="evidence" value="ECO:0007669"/>
    <property type="project" value="UniProtKB-SubCell"/>
</dbReference>
<evidence type="ECO:0000256" key="6">
    <source>
        <dbReference type="SAM" id="MobiDB-lite"/>
    </source>
</evidence>
<evidence type="ECO:0000256" key="2">
    <source>
        <dbReference type="ARBA" id="ARBA00006565"/>
    </source>
</evidence>
<protein>
    <submittedName>
        <fullName evidence="9">Transmembrane protein 150C</fullName>
    </submittedName>
</protein>
<dbReference type="PANTHER" id="PTHR21324:SF7">
    <property type="entry name" value="TRANSMEMBRANE PROTEIN 150C"/>
    <property type="match status" value="1"/>
</dbReference>
<name>A0A6G1QGQ9_CHAAH</name>
<reference evidence="10" key="2">
    <citation type="submission" date="2019-02" db="EMBL/GenBank/DDBJ databases">
        <title>Opniocepnalus argus Var Kimnra genome.</title>
        <authorList>
            <person name="Zhou C."/>
            <person name="Xiao S."/>
        </authorList>
    </citation>
    <scope>NUCLEOTIDE SEQUENCE [LARGE SCALE GENOMIC DNA]</scope>
</reference>
<dbReference type="PANTHER" id="PTHR21324">
    <property type="entry name" value="FASTING-INDUCIBLE INTEGRAL MEMBRANE PROTEIN TM6P1-RELATED"/>
    <property type="match status" value="1"/>
</dbReference>
<feature type="domain" description="CWH43-like N-terminal" evidence="8">
    <location>
        <begin position="213"/>
        <end position="399"/>
    </location>
</feature>
<feature type="transmembrane region" description="Helical" evidence="7">
    <location>
        <begin position="255"/>
        <end position="275"/>
    </location>
</feature>
<gene>
    <name evidence="9" type="ORF">EXN66_Car017430</name>
</gene>
<dbReference type="GO" id="GO:0005886">
    <property type="term" value="C:plasma membrane"/>
    <property type="evidence" value="ECO:0007669"/>
    <property type="project" value="TreeGrafter"/>
</dbReference>
<reference evidence="9 10" key="1">
    <citation type="submission" date="2019-02" db="EMBL/GenBank/DDBJ databases">
        <title>Opniocepnalus argus genome.</title>
        <authorList>
            <person name="Zhou C."/>
            <person name="Xiao S."/>
        </authorList>
    </citation>
    <scope>NUCLEOTIDE SEQUENCE [LARGE SCALE GENOMIC DNA]</scope>
    <source>
        <strain evidence="9">OARG1902GOOAL</strain>
        <tissue evidence="9">Muscle</tissue>
    </source>
</reference>
<keyword evidence="10" id="KW-1185">Reference proteome</keyword>
<evidence type="ECO:0000313" key="9">
    <source>
        <dbReference type="EMBL" id="KAF3701742.1"/>
    </source>
</evidence>
<dbReference type="AlphaFoldDB" id="A0A6G1QGQ9"/>
<evidence type="ECO:0000256" key="4">
    <source>
        <dbReference type="ARBA" id="ARBA00022989"/>
    </source>
</evidence>
<feature type="transmembrane region" description="Helical" evidence="7">
    <location>
        <begin position="226"/>
        <end position="243"/>
    </location>
</feature>
<evidence type="ECO:0000256" key="1">
    <source>
        <dbReference type="ARBA" id="ARBA00004127"/>
    </source>
</evidence>
<evidence type="ECO:0000259" key="8">
    <source>
        <dbReference type="Pfam" id="PF10277"/>
    </source>
</evidence>
<comment type="subcellular location">
    <subcellularLocation>
        <location evidence="1">Endomembrane system</location>
        <topology evidence="1">Multi-pass membrane protein</topology>
    </subcellularLocation>
</comment>
<dbReference type="InterPro" id="IPR050911">
    <property type="entry name" value="DRAM/TMEM150_Autophagy_Mod"/>
</dbReference>
<dbReference type="InterPro" id="IPR019402">
    <property type="entry name" value="CWH43_N"/>
</dbReference>
<evidence type="ECO:0000313" key="10">
    <source>
        <dbReference type="Proteomes" id="UP000503349"/>
    </source>
</evidence>
<evidence type="ECO:0000256" key="3">
    <source>
        <dbReference type="ARBA" id="ARBA00022692"/>
    </source>
</evidence>
<feature type="compositionally biased region" description="Basic and acidic residues" evidence="6">
    <location>
        <begin position="13"/>
        <end position="25"/>
    </location>
</feature>
<feature type="compositionally biased region" description="Polar residues" evidence="6">
    <location>
        <begin position="1"/>
        <end position="12"/>
    </location>
</feature>
<evidence type="ECO:0000256" key="7">
    <source>
        <dbReference type="SAM" id="Phobius"/>
    </source>
</evidence>
<feature type="transmembrane region" description="Helical" evidence="7">
    <location>
        <begin position="319"/>
        <end position="340"/>
    </location>
</feature>
<keyword evidence="3 7" id="KW-0812">Transmembrane</keyword>
<sequence length="431" mass="48056">MSPKTRNIQNSRLETKYRPGDDKKQTNKKKKYTNSQNNIKMSAKVRADQDVELQPVGSSACHLLCVHSCWTVAGLGRWDTVVKVCESVTGNSDTKFTNQSAVVQVDGDRSLMAAGTRGLQQEWPPFYVSPYLLETIWLHLMSVWTLAAQIWKPIKAKILNSAQTLNAPQFAGDVRIVLILNSTFSCTFCHFNRYLIAVENKSIASLGLRQCNAGNSPPASCIFSEVMNLAAFAGLIIAVLRYLQLKHRVNKPWLNMSSAVAFSGSCFGMTVVGNFQIGALTKTHTMGMFSTFGLGLLFCWIQSYVTIKAKLMNDGKKVGIIRFLLSGSITVCMILSILSLTPASEMHSSRLFVKKQGFNSELFSSSNNQGIHIHAARCQWALVMFFLVFLGTFTVEFRHYRFHLECTENPGNPVRLQESLPEVTVPELNQM</sequence>
<keyword evidence="5 7" id="KW-0472">Membrane</keyword>
<accession>A0A6G1QGQ9</accession>
<dbReference type="EMBL" id="CM015728">
    <property type="protein sequence ID" value="KAF3701742.1"/>
    <property type="molecule type" value="Genomic_DNA"/>
</dbReference>
<proteinExistence type="inferred from homology"/>
<evidence type="ECO:0000256" key="5">
    <source>
        <dbReference type="ARBA" id="ARBA00023136"/>
    </source>
</evidence>
<feature type="transmembrane region" description="Helical" evidence="7">
    <location>
        <begin position="287"/>
        <end position="307"/>
    </location>
</feature>
<keyword evidence="4 7" id="KW-1133">Transmembrane helix</keyword>
<dbReference type="Proteomes" id="UP000503349">
    <property type="component" value="Chromosome 17"/>
</dbReference>
<dbReference type="Pfam" id="PF10277">
    <property type="entry name" value="Frag1"/>
    <property type="match status" value="1"/>
</dbReference>